<evidence type="ECO:0000313" key="3">
    <source>
        <dbReference type="Proteomes" id="UP001470230"/>
    </source>
</evidence>
<reference evidence="2 3" key="1">
    <citation type="submission" date="2024-04" db="EMBL/GenBank/DDBJ databases">
        <title>Tritrichomonas musculus Genome.</title>
        <authorList>
            <person name="Alves-Ferreira E."/>
            <person name="Grigg M."/>
            <person name="Lorenzi H."/>
            <person name="Galac M."/>
        </authorList>
    </citation>
    <scope>NUCLEOTIDE SEQUENCE [LARGE SCALE GENOMIC DNA]</scope>
    <source>
        <strain evidence="2 3">EAF2021</strain>
    </source>
</reference>
<protein>
    <recommendedName>
        <fullName evidence="1">KilA-N domain-containing protein</fullName>
    </recommendedName>
</protein>
<name>A0ABR2L932_9EUKA</name>
<feature type="domain" description="KilA-N" evidence="1">
    <location>
        <begin position="19"/>
        <end position="82"/>
    </location>
</feature>
<dbReference type="Pfam" id="PF04383">
    <property type="entry name" value="KilA-N"/>
    <property type="match status" value="1"/>
</dbReference>
<proteinExistence type="predicted"/>
<dbReference type="InterPro" id="IPR017880">
    <property type="entry name" value="KilA_N"/>
</dbReference>
<comment type="caution">
    <text evidence="2">The sequence shown here is derived from an EMBL/GenBank/DDBJ whole genome shotgun (WGS) entry which is preliminary data.</text>
</comment>
<organism evidence="2 3">
    <name type="scientific">Tritrichomonas musculus</name>
    <dbReference type="NCBI Taxonomy" id="1915356"/>
    <lineage>
        <taxon>Eukaryota</taxon>
        <taxon>Metamonada</taxon>
        <taxon>Parabasalia</taxon>
        <taxon>Tritrichomonadida</taxon>
        <taxon>Tritrichomonadidae</taxon>
        <taxon>Tritrichomonas</taxon>
    </lineage>
</organism>
<evidence type="ECO:0000313" key="2">
    <source>
        <dbReference type="EMBL" id="KAK8899824.1"/>
    </source>
</evidence>
<dbReference type="InterPro" id="IPR018004">
    <property type="entry name" value="KilA/APSES_HTH"/>
</dbReference>
<sequence length="82" mass="9580">MSVTNTNSSRLIREPINDEYEWIQYNNQLRIIHSINDDMYQMKSIIEACGSSKPSKDWFRNQSTKELLSEFELENARGGIPP</sequence>
<accession>A0ABR2L932</accession>
<dbReference type="Proteomes" id="UP001470230">
    <property type="component" value="Unassembled WGS sequence"/>
</dbReference>
<keyword evidence="3" id="KW-1185">Reference proteome</keyword>
<dbReference type="PROSITE" id="PS51301">
    <property type="entry name" value="KILA_N"/>
    <property type="match status" value="1"/>
</dbReference>
<dbReference type="EMBL" id="JAPFFF010000001">
    <property type="protein sequence ID" value="KAK8899824.1"/>
    <property type="molecule type" value="Genomic_DNA"/>
</dbReference>
<evidence type="ECO:0000259" key="1">
    <source>
        <dbReference type="PROSITE" id="PS51301"/>
    </source>
</evidence>
<gene>
    <name evidence="2" type="ORF">M9Y10_002146</name>
</gene>